<organism evidence="1 2">
    <name type="scientific">Dictyobacter aurantiacus</name>
    <dbReference type="NCBI Taxonomy" id="1936993"/>
    <lineage>
        <taxon>Bacteria</taxon>
        <taxon>Bacillati</taxon>
        <taxon>Chloroflexota</taxon>
        <taxon>Ktedonobacteria</taxon>
        <taxon>Ktedonobacterales</taxon>
        <taxon>Dictyobacteraceae</taxon>
        <taxon>Dictyobacter</taxon>
    </lineage>
</organism>
<gene>
    <name evidence="1" type="ORF">KDAU_65450</name>
</gene>
<comment type="caution">
    <text evidence="1">The sequence shown here is derived from an EMBL/GenBank/DDBJ whole genome shotgun (WGS) entry which is preliminary data.</text>
</comment>
<evidence type="ECO:0000313" key="1">
    <source>
        <dbReference type="EMBL" id="GCE09216.1"/>
    </source>
</evidence>
<dbReference type="Proteomes" id="UP000287224">
    <property type="component" value="Unassembled WGS sequence"/>
</dbReference>
<reference evidence="2" key="1">
    <citation type="submission" date="2018-12" db="EMBL/GenBank/DDBJ databases">
        <title>Tengunoibacter tsumagoiensis gen. nov., sp. nov., Dictyobacter kobayashii sp. nov., D. alpinus sp. nov., and D. joshuensis sp. nov. and description of Dictyobacteraceae fam. nov. within the order Ktedonobacterales isolated from Tengu-no-mugimeshi.</title>
        <authorList>
            <person name="Wang C.M."/>
            <person name="Zheng Y."/>
            <person name="Sakai Y."/>
            <person name="Toyoda A."/>
            <person name="Minakuchi Y."/>
            <person name="Abe K."/>
            <person name="Yokota A."/>
            <person name="Yabe S."/>
        </authorList>
    </citation>
    <scope>NUCLEOTIDE SEQUENCE [LARGE SCALE GENOMIC DNA]</scope>
    <source>
        <strain evidence="2">S-27</strain>
    </source>
</reference>
<proteinExistence type="predicted"/>
<sequence length="64" mass="7087">MKNIEMKVEGDKLIITVDLTQEYGFSASGKSITIASTDGNVSIPEHEHIKAGVNIYRPRSKDPR</sequence>
<name>A0A401ZR25_9CHLR</name>
<evidence type="ECO:0000313" key="2">
    <source>
        <dbReference type="Proteomes" id="UP000287224"/>
    </source>
</evidence>
<dbReference type="AlphaFoldDB" id="A0A401ZR25"/>
<dbReference type="EMBL" id="BIFQ01000002">
    <property type="protein sequence ID" value="GCE09216.1"/>
    <property type="molecule type" value="Genomic_DNA"/>
</dbReference>
<dbReference type="RefSeq" id="WP_126601639.1">
    <property type="nucleotide sequence ID" value="NZ_BIFQ01000002.1"/>
</dbReference>
<protein>
    <submittedName>
        <fullName evidence="1">Uncharacterized protein</fullName>
    </submittedName>
</protein>
<dbReference type="OrthoDB" id="2086264at2"/>
<accession>A0A401ZR25</accession>
<keyword evidence="2" id="KW-1185">Reference proteome</keyword>